<dbReference type="Pfam" id="PF00753">
    <property type="entry name" value="Lactamase_B"/>
    <property type="match status" value="1"/>
</dbReference>
<dbReference type="Proteomes" id="UP001606210">
    <property type="component" value="Unassembled WGS sequence"/>
</dbReference>
<organism evidence="3 4">
    <name type="scientific">Pelomonas parva</name>
    <dbReference type="NCBI Taxonomy" id="3299032"/>
    <lineage>
        <taxon>Bacteria</taxon>
        <taxon>Pseudomonadati</taxon>
        <taxon>Pseudomonadota</taxon>
        <taxon>Betaproteobacteria</taxon>
        <taxon>Burkholderiales</taxon>
        <taxon>Sphaerotilaceae</taxon>
        <taxon>Roseateles</taxon>
    </lineage>
</organism>
<dbReference type="InterPro" id="IPR001279">
    <property type="entry name" value="Metallo-B-lactamas"/>
</dbReference>
<dbReference type="PANTHER" id="PTHR42951:SF20">
    <property type="entry name" value="BETA LACTAMASE"/>
    <property type="match status" value="1"/>
</dbReference>
<accession>A0ABW7F1W8</accession>
<keyword evidence="1" id="KW-0732">Signal</keyword>
<dbReference type="InterPro" id="IPR050855">
    <property type="entry name" value="NDM-1-like"/>
</dbReference>
<dbReference type="SMART" id="SM00849">
    <property type="entry name" value="Lactamase_B"/>
    <property type="match status" value="1"/>
</dbReference>
<feature type="signal peptide" evidence="1">
    <location>
        <begin position="1"/>
        <end position="23"/>
    </location>
</feature>
<evidence type="ECO:0000259" key="2">
    <source>
        <dbReference type="SMART" id="SM00849"/>
    </source>
</evidence>
<sequence length="485" mass="52082">MSRRRYLGLSTAWLMAAVLPGCALTPAAPDAAALLQRADLALGSANVKTLSFQASGTGGVFGQAREPGGAWPWMNYTQFARSFDYANNAMREAYARSRADMPAGQTASVQRVTGFARERWSWGVAGTSFAAVPALWEQRLHDLWTSPHGVVIAARQHGAVAGRSSEGGSTFDTLTYAVPGLLTATAWLDAAGRVVRVDSKLPNPVLGDTDVVTRYGDYRPSGTAQFPMRIQQSQGGHPVFDLTVSEVQVNPPLDIAVPDNVKAHAERVVTEKLADGVWFLGGGSHNSVLVEMSNHVVLVEAPLHDARSAVVLAEVRRLVPGKPLKTVINTHHHFDHAGGLRAVIAEGATLVTSQLTKPYYERVLAQANTVAPDALARSGRKPEILGVDGQLALVDGERRIEMHAIVGSQHSQGFLMVYVPHARLLIEADAYNPAPPGSPPPARPSDSNVNLVENIERLQLPVERIAPLHGRVVPYGDLLTVIGRR</sequence>
<name>A0ABW7F1W8_9BURK</name>
<dbReference type="SUPFAM" id="SSF56281">
    <property type="entry name" value="Metallo-hydrolase/oxidoreductase"/>
    <property type="match status" value="1"/>
</dbReference>
<dbReference type="Gene3D" id="3.60.15.10">
    <property type="entry name" value="Ribonuclease Z/Hydroxyacylglutathione hydrolase-like"/>
    <property type="match status" value="1"/>
</dbReference>
<gene>
    <name evidence="3" type="ORF">ACG00Y_11915</name>
</gene>
<keyword evidence="4" id="KW-1185">Reference proteome</keyword>
<evidence type="ECO:0000313" key="3">
    <source>
        <dbReference type="EMBL" id="MFG6430624.1"/>
    </source>
</evidence>
<dbReference type="PANTHER" id="PTHR42951">
    <property type="entry name" value="METALLO-BETA-LACTAMASE DOMAIN-CONTAINING"/>
    <property type="match status" value="1"/>
</dbReference>
<evidence type="ECO:0000313" key="4">
    <source>
        <dbReference type="Proteomes" id="UP001606210"/>
    </source>
</evidence>
<proteinExistence type="predicted"/>
<protein>
    <submittedName>
        <fullName evidence="3">MBL fold metallo-hydrolase</fullName>
    </submittedName>
</protein>
<dbReference type="RefSeq" id="WP_394479016.1">
    <property type="nucleotide sequence ID" value="NZ_JBIGHV010000004.1"/>
</dbReference>
<feature type="chain" id="PRO_5045734200" evidence="1">
    <location>
        <begin position="24"/>
        <end position="485"/>
    </location>
</feature>
<feature type="domain" description="Metallo-beta-lactamase" evidence="2">
    <location>
        <begin position="284"/>
        <end position="469"/>
    </location>
</feature>
<reference evidence="3 4" key="1">
    <citation type="submission" date="2024-08" db="EMBL/GenBank/DDBJ databases">
        <authorList>
            <person name="Lu H."/>
        </authorList>
    </citation>
    <scope>NUCLEOTIDE SEQUENCE [LARGE SCALE GENOMIC DNA]</scope>
    <source>
        <strain evidence="3 4">LYH14W</strain>
    </source>
</reference>
<evidence type="ECO:0000256" key="1">
    <source>
        <dbReference type="SAM" id="SignalP"/>
    </source>
</evidence>
<dbReference type="InterPro" id="IPR036866">
    <property type="entry name" value="RibonucZ/Hydroxyglut_hydro"/>
</dbReference>
<dbReference type="EMBL" id="JBIGHV010000004">
    <property type="protein sequence ID" value="MFG6430624.1"/>
    <property type="molecule type" value="Genomic_DNA"/>
</dbReference>
<comment type="caution">
    <text evidence="3">The sequence shown here is derived from an EMBL/GenBank/DDBJ whole genome shotgun (WGS) entry which is preliminary data.</text>
</comment>